<gene>
    <name evidence="2" type="ORF">RZO31_07830</name>
</gene>
<reference evidence="2" key="1">
    <citation type="submission" date="2023-10" db="EMBL/GenBank/DDBJ databases">
        <title>Production of high quality cheese from raw caw milk (raw cheese).</title>
        <authorList>
            <person name="Samouris G."/>
        </authorList>
    </citation>
    <scope>NUCLEOTIDE SEQUENCE</scope>
    <source>
        <strain evidence="2">M17-3</strain>
    </source>
</reference>
<dbReference type="RefSeq" id="WP_058218769.1">
    <property type="nucleotide sequence ID" value="NZ_JAOWLL010000007.1"/>
</dbReference>
<keyword evidence="1" id="KW-0812">Transmembrane</keyword>
<name>A0AAE4NQZ0_9LACT</name>
<organism evidence="2 3">
    <name type="scientific">Lactococcus lactis</name>
    <dbReference type="NCBI Taxonomy" id="1358"/>
    <lineage>
        <taxon>Bacteria</taxon>
        <taxon>Bacillati</taxon>
        <taxon>Bacillota</taxon>
        <taxon>Bacilli</taxon>
        <taxon>Lactobacillales</taxon>
        <taxon>Streptococcaceae</taxon>
        <taxon>Lactococcus</taxon>
    </lineage>
</organism>
<evidence type="ECO:0000256" key="1">
    <source>
        <dbReference type="SAM" id="Phobius"/>
    </source>
</evidence>
<accession>A0AAE4NQZ0</accession>
<protein>
    <submittedName>
        <fullName evidence="2">Uncharacterized protein</fullName>
    </submittedName>
</protein>
<evidence type="ECO:0000313" key="2">
    <source>
        <dbReference type="EMBL" id="MDV2632786.1"/>
    </source>
</evidence>
<sequence length="100" mass="11368">MHLETIATVLSIIGVSVIGGLSFLIKLLKDSIMTPINHSIDTLNVTIKGLREDLNESNVSRKEHEKKLFDNLDEHTKQIYLLDGRVKTLETINQIEKEEK</sequence>
<proteinExistence type="predicted"/>
<comment type="caution">
    <text evidence="2">The sequence shown here is derived from an EMBL/GenBank/DDBJ whole genome shotgun (WGS) entry which is preliminary data.</text>
</comment>
<dbReference type="AlphaFoldDB" id="A0AAE4NQZ0"/>
<dbReference type="EMBL" id="JAWHVL010000018">
    <property type="protein sequence ID" value="MDV2632786.1"/>
    <property type="molecule type" value="Genomic_DNA"/>
</dbReference>
<evidence type="ECO:0000313" key="3">
    <source>
        <dbReference type="Proteomes" id="UP001186047"/>
    </source>
</evidence>
<dbReference type="Proteomes" id="UP001186047">
    <property type="component" value="Unassembled WGS sequence"/>
</dbReference>
<feature type="transmembrane region" description="Helical" evidence="1">
    <location>
        <begin position="6"/>
        <end position="28"/>
    </location>
</feature>
<keyword evidence="1" id="KW-0472">Membrane</keyword>
<keyword evidence="1" id="KW-1133">Transmembrane helix</keyword>